<gene>
    <name evidence="10" type="ORF">SAMN04488105_104128</name>
</gene>
<evidence type="ECO:0000256" key="4">
    <source>
        <dbReference type="ARBA" id="ARBA00022692"/>
    </source>
</evidence>
<reference evidence="11" key="1">
    <citation type="submission" date="2016-10" db="EMBL/GenBank/DDBJ databases">
        <authorList>
            <person name="Varghese N."/>
            <person name="Submissions S."/>
        </authorList>
    </citation>
    <scope>NUCLEOTIDE SEQUENCE [LARGE SCALE GENOMIC DNA]</scope>
    <source>
        <strain evidence="11">DSM 10146</strain>
    </source>
</reference>
<dbReference type="OrthoDB" id="9814202at2"/>
<dbReference type="RefSeq" id="WP_089957221.1">
    <property type="nucleotide sequence ID" value="NZ_FNAV01000004.1"/>
</dbReference>
<evidence type="ECO:0000256" key="3">
    <source>
        <dbReference type="ARBA" id="ARBA00022448"/>
    </source>
</evidence>
<proteinExistence type="inferred from homology"/>
<evidence type="ECO:0000256" key="7">
    <source>
        <dbReference type="ARBA" id="ARBA00023177"/>
    </source>
</evidence>
<feature type="transmembrane region" description="Helical" evidence="8">
    <location>
        <begin position="145"/>
        <end position="166"/>
    </location>
</feature>
<keyword evidence="6 8" id="KW-0472">Membrane</keyword>
<dbReference type="STRING" id="282683.SAMN04488105_104128"/>
<keyword evidence="4 8" id="KW-0812">Transmembrane</keyword>
<comment type="subcellular location">
    <subcellularLocation>
        <location evidence="1">Membrane</location>
        <topology evidence="1">Multi-pass membrane protein</topology>
    </subcellularLocation>
</comment>
<feature type="transmembrane region" description="Helical" evidence="8">
    <location>
        <begin position="263"/>
        <end position="282"/>
    </location>
</feature>
<keyword evidence="11" id="KW-1185">Reference proteome</keyword>
<evidence type="ECO:0000256" key="8">
    <source>
        <dbReference type="SAM" id="Phobius"/>
    </source>
</evidence>
<evidence type="ECO:0000256" key="6">
    <source>
        <dbReference type="ARBA" id="ARBA00023136"/>
    </source>
</evidence>
<feature type="transmembrane region" description="Helical" evidence="8">
    <location>
        <begin position="312"/>
        <end position="332"/>
    </location>
</feature>
<dbReference type="AlphaFoldDB" id="A0A1G7DCA9"/>
<dbReference type="Pfam" id="PF00909">
    <property type="entry name" value="Ammonium_transp"/>
    <property type="match status" value="1"/>
</dbReference>
<sequence>MEQELAALTERLAALESASAMSGTINSEIFYWWCTALMIAIHAGFLAYEMGASRVKNVLASGIKNILAFAFMVPTFYFFGWYIYLSFYNGFLPAEDASGWPWEMSMGPNLADNATGIFWAAFTLFAATTASIFSGAVIERIQTAGFLILAILLGSVVWILGGAWGWHPTGWLTVKFGYHDVGAAGVVHMVAGFFALGVLLNLGPRVGKFNADGSANAILAHNIPFTITGLMLIIVGFFGFLGGCIIYMPGEQWINIYGQPTTLSAFAFNTLMGMAGGIIGAWVKTRDPFWMMSGALIGIFAAASGLDVYYPPVAFVLGTFGGFVVPMVAVWLEKMGIDDAVGAFPVHGIGGLIGVISCGIFAAGYPNVDGMPPVSLWGQIVGAATMAVLGFVPGYIASFILKVLGLLRVPDHIQEKGLDIVKVPVAAYPENFIPGPVNTATPAGASAAAAE</sequence>
<feature type="domain" description="Ammonium transporter AmtB-like" evidence="9">
    <location>
        <begin position="30"/>
        <end position="423"/>
    </location>
</feature>
<name>A0A1G7DCA9_9RHOB</name>
<feature type="transmembrane region" description="Helical" evidence="8">
    <location>
        <begin position="62"/>
        <end position="84"/>
    </location>
</feature>
<evidence type="ECO:0000256" key="2">
    <source>
        <dbReference type="ARBA" id="ARBA00005887"/>
    </source>
</evidence>
<keyword evidence="3" id="KW-0813">Transport</keyword>
<dbReference type="PANTHER" id="PTHR11730">
    <property type="entry name" value="AMMONIUM TRANSPORTER"/>
    <property type="match status" value="1"/>
</dbReference>
<evidence type="ECO:0000259" key="9">
    <source>
        <dbReference type="Pfam" id="PF00909"/>
    </source>
</evidence>
<keyword evidence="7" id="KW-0924">Ammonia transport</keyword>
<dbReference type="GO" id="GO:0008519">
    <property type="term" value="F:ammonium channel activity"/>
    <property type="evidence" value="ECO:0007669"/>
    <property type="project" value="InterPro"/>
</dbReference>
<dbReference type="GO" id="GO:0016020">
    <property type="term" value="C:membrane"/>
    <property type="evidence" value="ECO:0007669"/>
    <property type="project" value="UniProtKB-SubCell"/>
</dbReference>
<keyword evidence="5 8" id="KW-1133">Transmembrane helix</keyword>
<feature type="transmembrane region" description="Helical" evidence="8">
    <location>
        <begin position="116"/>
        <end position="138"/>
    </location>
</feature>
<feature type="transmembrane region" description="Helical" evidence="8">
    <location>
        <begin position="223"/>
        <end position="248"/>
    </location>
</feature>
<dbReference type="Gene3D" id="1.10.3430.10">
    <property type="entry name" value="Ammonium transporter AmtB like domains"/>
    <property type="match status" value="1"/>
</dbReference>
<feature type="transmembrane region" description="Helical" evidence="8">
    <location>
        <begin position="181"/>
        <end position="202"/>
    </location>
</feature>
<evidence type="ECO:0000256" key="5">
    <source>
        <dbReference type="ARBA" id="ARBA00022989"/>
    </source>
</evidence>
<dbReference type="SUPFAM" id="SSF111352">
    <property type="entry name" value="Ammonium transporter"/>
    <property type="match status" value="1"/>
</dbReference>
<evidence type="ECO:0000313" key="10">
    <source>
        <dbReference type="EMBL" id="SDE49109.1"/>
    </source>
</evidence>
<feature type="transmembrane region" description="Helical" evidence="8">
    <location>
        <begin position="289"/>
        <end position="306"/>
    </location>
</feature>
<accession>A0A1G7DCA9</accession>
<dbReference type="InterPro" id="IPR029020">
    <property type="entry name" value="Ammonium/urea_transptr"/>
</dbReference>
<evidence type="ECO:0000256" key="1">
    <source>
        <dbReference type="ARBA" id="ARBA00004141"/>
    </source>
</evidence>
<dbReference type="PANTHER" id="PTHR11730:SF6">
    <property type="entry name" value="AMMONIUM TRANSPORTER"/>
    <property type="match status" value="1"/>
</dbReference>
<dbReference type="GO" id="GO:0097272">
    <property type="term" value="P:ammonium homeostasis"/>
    <property type="evidence" value="ECO:0007669"/>
    <property type="project" value="TreeGrafter"/>
</dbReference>
<feature type="transmembrane region" description="Helical" evidence="8">
    <location>
        <begin position="344"/>
        <end position="365"/>
    </location>
</feature>
<comment type="similarity">
    <text evidence="2">Belongs to the ammonia transporter channel (TC 1.A.11.2) family.</text>
</comment>
<evidence type="ECO:0000313" key="11">
    <source>
        <dbReference type="Proteomes" id="UP000198994"/>
    </source>
</evidence>
<protein>
    <submittedName>
        <fullName evidence="10">Ammonium transporter</fullName>
    </submittedName>
</protein>
<dbReference type="EMBL" id="FNAV01000004">
    <property type="protein sequence ID" value="SDE49109.1"/>
    <property type="molecule type" value="Genomic_DNA"/>
</dbReference>
<dbReference type="Proteomes" id="UP000198994">
    <property type="component" value="Unassembled WGS sequence"/>
</dbReference>
<organism evidence="10 11">
    <name type="scientific">Salipiger thiooxidans</name>
    <dbReference type="NCBI Taxonomy" id="282683"/>
    <lineage>
        <taxon>Bacteria</taxon>
        <taxon>Pseudomonadati</taxon>
        <taxon>Pseudomonadota</taxon>
        <taxon>Alphaproteobacteria</taxon>
        <taxon>Rhodobacterales</taxon>
        <taxon>Roseobacteraceae</taxon>
        <taxon>Salipiger</taxon>
    </lineage>
</organism>
<feature type="transmembrane region" description="Helical" evidence="8">
    <location>
        <begin position="377"/>
        <end position="401"/>
    </location>
</feature>
<dbReference type="InterPro" id="IPR024041">
    <property type="entry name" value="NH4_transpt_AmtB-like_dom"/>
</dbReference>
<feature type="transmembrane region" description="Helical" evidence="8">
    <location>
        <begin position="29"/>
        <end position="50"/>
    </location>
</feature>